<protein>
    <submittedName>
        <fullName evidence="1">Uncharacterized protein</fullName>
    </submittedName>
</protein>
<sequence>MALAGASQSSSCRRCPVSGVLEHHWVEEGEAILWTRTVCVRFYFLVGLLAGLEMLPINTKIVSLYPIARSSE</sequence>
<gene>
    <name evidence="1" type="ORF">TRIUR3_27480</name>
</gene>
<name>M8A8B0_TRIUA</name>
<organism evidence="1">
    <name type="scientific">Triticum urartu</name>
    <name type="common">Red wild einkorn</name>
    <name type="synonym">Crithodium urartu</name>
    <dbReference type="NCBI Taxonomy" id="4572"/>
    <lineage>
        <taxon>Eukaryota</taxon>
        <taxon>Viridiplantae</taxon>
        <taxon>Streptophyta</taxon>
        <taxon>Embryophyta</taxon>
        <taxon>Tracheophyta</taxon>
        <taxon>Spermatophyta</taxon>
        <taxon>Magnoliopsida</taxon>
        <taxon>Liliopsida</taxon>
        <taxon>Poales</taxon>
        <taxon>Poaceae</taxon>
        <taxon>BOP clade</taxon>
        <taxon>Pooideae</taxon>
        <taxon>Triticodae</taxon>
        <taxon>Triticeae</taxon>
        <taxon>Triticinae</taxon>
        <taxon>Triticum</taxon>
    </lineage>
</organism>
<accession>M8A8B0</accession>
<proteinExistence type="predicted"/>
<dbReference type="EMBL" id="KD008688">
    <property type="protein sequence ID" value="EMS68271.1"/>
    <property type="molecule type" value="Genomic_DNA"/>
</dbReference>
<evidence type="ECO:0000313" key="1">
    <source>
        <dbReference type="EMBL" id="EMS68271.1"/>
    </source>
</evidence>
<reference evidence="1" key="1">
    <citation type="journal article" date="2013" name="Nature">
        <title>Draft genome of the wheat A-genome progenitor Triticum urartu.</title>
        <authorList>
            <person name="Ling H.Q."/>
            <person name="Zhao S."/>
            <person name="Liu D."/>
            <person name="Wang J."/>
            <person name="Sun H."/>
            <person name="Zhang C."/>
            <person name="Fan H."/>
            <person name="Li D."/>
            <person name="Dong L."/>
            <person name="Tao Y."/>
            <person name="Gao C."/>
            <person name="Wu H."/>
            <person name="Li Y."/>
            <person name="Cui Y."/>
            <person name="Guo X."/>
            <person name="Zheng S."/>
            <person name="Wang B."/>
            <person name="Yu K."/>
            <person name="Liang Q."/>
            <person name="Yang W."/>
            <person name="Lou X."/>
            <person name="Chen J."/>
            <person name="Feng M."/>
            <person name="Jian J."/>
            <person name="Zhang X."/>
            <person name="Luo G."/>
            <person name="Jiang Y."/>
            <person name="Liu J."/>
            <person name="Wang Z."/>
            <person name="Sha Y."/>
            <person name="Zhang B."/>
            <person name="Wu H."/>
            <person name="Tang D."/>
            <person name="Shen Q."/>
            <person name="Xue P."/>
            <person name="Zou S."/>
            <person name="Wang X."/>
            <person name="Liu X."/>
            <person name="Wang F."/>
            <person name="Yang Y."/>
            <person name="An X."/>
            <person name="Dong Z."/>
            <person name="Zhang K."/>
            <person name="Zhang X."/>
            <person name="Luo M.C."/>
            <person name="Dvorak J."/>
            <person name="Tong Y."/>
            <person name="Wang J."/>
            <person name="Yang H."/>
            <person name="Li Z."/>
            <person name="Wang D."/>
            <person name="Zhang A."/>
            <person name="Wang J."/>
        </authorList>
    </citation>
    <scope>NUCLEOTIDE SEQUENCE</scope>
</reference>
<dbReference type="AlphaFoldDB" id="M8A8B0"/>